<organism evidence="1 3">
    <name type="scientific">Burkholderia ubonensis</name>
    <dbReference type="NCBI Taxonomy" id="101571"/>
    <lineage>
        <taxon>Bacteria</taxon>
        <taxon>Pseudomonadati</taxon>
        <taxon>Pseudomonadota</taxon>
        <taxon>Betaproteobacteria</taxon>
        <taxon>Burkholderiales</taxon>
        <taxon>Burkholderiaceae</taxon>
        <taxon>Burkholderia</taxon>
        <taxon>Burkholderia cepacia complex</taxon>
    </lineage>
</organism>
<proteinExistence type="predicted"/>
<dbReference type="Proteomes" id="UP000187194">
    <property type="component" value="Unassembled WGS sequence"/>
</dbReference>
<reference evidence="2 4" key="2">
    <citation type="submission" date="2017-01" db="EMBL/GenBank/DDBJ databases">
        <title>Phylogeographic, genomic and meropenem susceptibility analysis of Burkholderia ubonensis.</title>
        <authorList>
            <person name="Price E.P."/>
            <person name="Sarovich D.S."/>
            <person name="Webb J.R."/>
            <person name="Hall C.M."/>
            <person name="Sahl J.W."/>
            <person name="Kaestli M."/>
            <person name="Mayo M."/>
            <person name="Harrington G."/>
            <person name="Baker A.L."/>
            <person name="Sidak-Loftis L.C."/>
            <person name="Lummis M."/>
            <person name="Schupp J.M."/>
            <person name="Gillece J.D."/>
            <person name="Tuanyok A."/>
            <person name="Warner J."/>
            <person name="Busch J.D."/>
            <person name="Keim P."/>
            <person name="Currie B.J."/>
            <person name="Wagner D.M."/>
        </authorList>
    </citation>
    <scope>NUCLEOTIDE SEQUENCE [LARGE SCALE GENOMIC DNA]</scope>
    <source>
        <strain evidence="2 4">A21</strain>
    </source>
</reference>
<dbReference type="RefSeq" id="WP_059750270.1">
    <property type="nucleotide sequence ID" value="NZ_CP013416.1"/>
</dbReference>
<protein>
    <submittedName>
        <fullName evidence="1">Uncharacterized protein</fullName>
    </submittedName>
</protein>
<name>A0A103RQ30_9BURK</name>
<accession>A0A103RQ30</accession>
<dbReference type="OrthoDB" id="9134346at2"/>
<dbReference type="AlphaFoldDB" id="A0A103RQ30"/>
<sequence length="95" mass="10300">MPTFHIAHIREQGVDLIIVPLDAAFGNRTSTSQRETTDALQRAAVSAGLAGTVVPVWPVSGGGMRFLAPHGFHPFFRSIDLGWVMANINRELICS</sequence>
<dbReference type="Proteomes" id="UP000064029">
    <property type="component" value="Unassembled WGS sequence"/>
</dbReference>
<evidence type="ECO:0000313" key="1">
    <source>
        <dbReference type="EMBL" id="KVG71903.1"/>
    </source>
</evidence>
<gene>
    <name evidence="2" type="ORF">BW685_18030</name>
    <name evidence="1" type="ORF">WJ33_20090</name>
</gene>
<evidence type="ECO:0000313" key="4">
    <source>
        <dbReference type="Proteomes" id="UP000187194"/>
    </source>
</evidence>
<evidence type="ECO:0000313" key="2">
    <source>
        <dbReference type="EMBL" id="OMG72013.1"/>
    </source>
</evidence>
<dbReference type="EMBL" id="LOXM01000066">
    <property type="protein sequence ID" value="KVG71903.1"/>
    <property type="molecule type" value="Genomic_DNA"/>
</dbReference>
<dbReference type="EMBL" id="MTJZ01000022">
    <property type="protein sequence ID" value="OMG72013.1"/>
    <property type="molecule type" value="Genomic_DNA"/>
</dbReference>
<reference evidence="1 3" key="1">
    <citation type="submission" date="2015-11" db="EMBL/GenBank/DDBJ databases">
        <title>Expanding the genomic diversity of Burkholderia species for the development of highly accurate diagnostics.</title>
        <authorList>
            <person name="Sahl J."/>
            <person name="Keim P."/>
            <person name="Wagner D."/>
        </authorList>
    </citation>
    <scope>NUCLEOTIDE SEQUENCE [LARGE SCALE GENOMIC DNA]</scope>
    <source>
        <strain evidence="1 3">MSMB2036</strain>
    </source>
</reference>
<evidence type="ECO:0000313" key="3">
    <source>
        <dbReference type="Proteomes" id="UP000064029"/>
    </source>
</evidence>
<comment type="caution">
    <text evidence="1">The sequence shown here is derived from an EMBL/GenBank/DDBJ whole genome shotgun (WGS) entry which is preliminary data.</text>
</comment>